<name>A0A2T7WND8_MICTE</name>
<dbReference type="EMBL" id="QDFT01000010">
    <property type="protein sequence ID" value="PVE76135.1"/>
    <property type="molecule type" value="Genomic_DNA"/>
</dbReference>
<gene>
    <name evidence="2" type="ORF">DC432_05740</name>
</gene>
<proteinExistence type="predicted"/>
<reference evidence="2 3" key="1">
    <citation type="submission" date="2018-04" db="EMBL/GenBank/DDBJ databases">
        <authorList>
            <person name="Go L.Y."/>
            <person name="Mitchell J.A."/>
        </authorList>
    </citation>
    <scope>NUCLEOTIDE SEQUENCE [LARGE SCALE GENOMIC DNA]</scope>
    <source>
        <strain evidence="2 3">TPD7010</strain>
    </source>
</reference>
<organism evidence="2 3">
    <name type="scientific">Microbacterium testaceum</name>
    <name type="common">Aureobacterium testaceum</name>
    <name type="synonym">Brevibacterium testaceum</name>
    <dbReference type="NCBI Taxonomy" id="2033"/>
    <lineage>
        <taxon>Bacteria</taxon>
        <taxon>Bacillati</taxon>
        <taxon>Actinomycetota</taxon>
        <taxon>Actinomycetes</taxon>
        <taxon>Micrococcales</taxon>
        <taxon>Microbacteriaceae</taxon>
        <taxon>Microbacterium</taxon>
    </lineage>
</organism>
<dbReference type="AlphaFoldDB" id="A0A2T7WND8"/>
<comment type="caution">
    <text evidence="2">The sequence shown here is derived from an EMBL/GenBank/DDBJ whole genome shotgun (WGS) entry which is preliminary data.</text>
</comment>
<sequence>MLAEQRQRLQDAAIGERGASAAAADPYGGGAPSTQYEMWVPAELSDTLTTLLTRDLASALDADVQVQVSRNDRASYGDDPFLVTKLVVTGIAVLVLLPSDSSTSLERSG</sequence>
<evidence type="ECO:0000313" key="3">
    <source>
        <dbReference type="Proteomes" id="UP000244649"/>
    </source>
</evidence>
<evidence type="ECO:0000313" key="2">
    <source>
        <dbReference type="EMBL" id="PVE76135.1"/>
    </source>
</evidence>
<accession>A0A2T7WND8</accession>
<evidence type="ECO:0000256" key="1">
    <source>
        <dbReference type="SAM" id="MobiDB-lite"/>
    </source>
</evidence>
<protein>
    <submittedName>
        <fullName evidence="2">Uncharacterized protein</fullName>
    </submittedName>
</protein>
<dbReference type="Proteomes" id="UP000244649">
    <property type="component" value="Unassembled WGS sequence"/>
</dbReference>
<feature type="region of interest" description="Disordered" evidence="1">
    <location>
        <begin position="1"/>
        <end position="29"/>
    </location>
</feature>
<feature type="compositionally biased region" description="Low complexity" evidence="1">
    <location>
        <begin position="12"/>
        <end position="26"/>
    </location>
</feature>